<reference evidence="1" key="1">
    <citation type="submission" date="2020-08" db="EMBL/GenBank/DDBJ databases">
        <title>Genome sequencing and assembly of the red palm weevil Rhynchophorus ferrugineus.</title>
        <authorList>
            <person name="Dias G.B."/>
            <person name="Bergman C.M."/>
            <person name="Manee M."/>
        </authorList>
    </citation>
    <scope>NUCLEOTIDE SEQUENCE</scope>
    <source>
        <strain evidence="1">AA-2017</strain>
        <tissue evidence="1">Whole larva</tissue>
    </source>
</reference>
<keyword evidence="2" id="KW-1185">Reference proteome</keyword>
<name>A0A834I4R2_RHYFE</name>
<accession>A0A834I4R2</accession>
<comment type="caution">
    <text evidence="1">The sequence shown here is derived from an EMBL/GenBank/DDBJ whole genome shotgun (WGS) entry which is preliminary data.</text>
</comment>
<gene>
    <name evidence="1" type="ORF">GWI33_012914</name>
</gene>
<proteinExistence type="predicted"/>
<sequence>MLMASDGRERKKRTQYRAVGLVENSAPYCMRFGVLNLALSSRIPGPSPRSDPDVTWLRTARGNPFGPGARSRIDFATMTGVKVLLVPEVDCYLYRSSPVSDIL</sequence>
<protein>
    <submittedName>
        <fullName evidence="1">Uncharacterized protein</fullName>
    </submittedName>
</protein>
<organism evidence="1 2">
    <name type="scientific">Rhynchophorus ferrugineus</name>
    <name type="common">Red palm weevil</name>
    <name type="synonym">Curculio ferrugineus</name>
    <dbReference type="NCBI Taxonomy" id="354439"/>
    <lineage>
        <taxon>Eukaryota</taxon>
        <taxon>Metazoa</taxon>
        <taxon>Ecdysozoa</taxon>
        <taxon>Arthropoda</taxon>
        <taxon>Hexapoda</taxon>
        <taxon>Insecta</taxon>
        <taxon>Pterygota</taxon>
        <taxon>Neoptera</taxon>
        <taxon>Endopterygota</taxon>
        <taxon>Coleoptera</taxon>
        <taxon>Polyphaga</taxon>
        <taxon>Cucujiformia</taxon>
        <taxon>Curculionidae</taxon>
        <taxon>Dryophthorinae</taxon>
        <taxon>Rhynchophorus</taxon>
    </lineage>
</organism>
<dbReference type="EMBL" id="JAACXV010012824">
    <property type="protein sequence ID" value="KAF7274430.1"/>
    <property type="molecule type" value="Genomic_DNA"/>
</dbReference>
<dbReference type="Proteomes" id="UP000625711">
    <property type="component" value="Unassembled WGS sequence"/>
</dbReference>
<dbReference type="AlphaFoldDB" id="A0A834I4R2"/>
<evidence type="ECO:0000313" key="1">
    <source>
        <dbReference type="EMBL" id="KAF7274430.1"/>
    </source>
</evidence>
<evidence type="ECO:0000313" key="2">
    <source>
        <dbReference type="Proteomes" id="UP000625711"/>
    </source>
</evidence>